<evidence type="ECO:0000313" key="15">
    <source>
        <dbReference type="Proteomes" id="UP000029661"/>
    </source>
</evidence>
<protein>
    <recommendedName>
        <fullName evidence="10">Serine hydroxymethyltransferase</fullName>
        <shortName evidence="10">SHMT</shortName>
        <shortName evidence="10">Serine methylase</shortName>
        <ecNumber evidence="10">2.1.2.-</ecNumber>
    </recommendedName>
</protein>
<keyword evidence="5 10" id="KW-0554">One-carbon metabolism</keyword>
<dbReference type="InterPro" id="IPR001085">
    <property type="entry name" value="Ser_HO-MeTrfase"/>
</dbReference>
<dbReference type="Gene3D" id="3.40.640.10">
    <property type="entry name" value="Type I PLP-dependent aspartate aminotransferase-like (Major domain)"/>
    <property type="match status" value="1"/>
</dbReference>
<evidence type="ECO:0000259" key="12">
    <source>
        <dbReference type="Pfam" id="PF00464"/>
    </source>
</evidence>
<dbReference type="UniPathway" id="UPA00288">
    <property type="reaction ID" value="UER01023"/>
</dbReference>
<evidence type="ECO:0000256" key="3">
    <source>
        <dbReference type="ARBA" id="ARBA00011738"/>
    </source>
</evidence>
<dbReference type="PANTHER" id="PTHR11680:SF35">
    <property type="entry name" value="SERINE HYDROXYMETHYLTRANSFERASE 1"/>
    <property type="match status" value="1"/>
</dbReference>
<feature type="site" description="Plays an important role in substrate specificity" evidence="10">
    <location>
        <position position="226"/>
    </location>
</feature>
<dbReference type="Pfam" id="PF00464">
    <property type="entry name" value="SHMT"/>
    <property type="match status" value="1"/>
</dbReference>
<dbReference type="HAMAP" id="MF_00051">
    <property type="entry name" value="SHMT"/>
    <property type="match status" value="1"/>
</dbReference>
<dbReference type="SUPFAM" id="SSF53383">
    <property type="entry name" value="PLP-dependent transferases"/>
    <property type="match status" value="1"/>
</dbReference>
<dbReference type="InterPro" id="IPR015421">
    <property type="entry name" value="PyrdxlP-dep_Trfase_major"/>
</dbReference>
<dbReference type="InterPro" id="IPR039429">
    <property type="entry name" value="SHMT-like_dom"/>
</dbReference>
<dbReference type="EC" id="2.1.2.-" evidence="10"/>
<evidence type="ECO:0000256" key="9">
    <source>
        <dbReference type="ARBA" id="ARBA00051924"/>
    </source>
</evidence>
<name>A0A089ZI25_METFO</name>
<gene>
    <name evidence="10 13" type="primary">glyA</name>
    <name evidence="13" type="ORF">BRM9_2300</name>
    <name evidence="14" type="ORF">MB9_2338</name>
</gene>
<dbReference type="PIRSF" id="PIRSF000412">
    <property type="entry name" value="SHMT"/>
    <property type="match status" value="1"/>
</dbReference>
<evidence type="ECO:0000256" key="4">
    <source>
        <dbReference type="ARBA" id="ARBA00022490"/>
    </source>
</evidence>
<accession>A0A089ZI25</accession>
<dbReference type="InterPro" id="IPR015424">
    <property type="entry name" value="PyrdxlP-dep_Trfase"/>
</dbReference>
<dbReference type="GO" id="GO:0008168">
    <property type="term" value="F:methyltransferase activity"/>
    <property type="evidence" value="ECO:0007669"/>
    <property type="project" value="UniProtKB-KW"/>
</dbReference>
<dbReference type="InterPro" id="IPR049943">
    <property type="entry name" value="Ser_HO-MeTrfase-like"/>
</dbReference>
<dbReference type="GO" id="GO:0004372">
    <property type="term" value="F:glycine hydroxymethyltransferase activity"/>
    <property type="evidence" value="ECO:0007669"/>
    <property type="project" value="UniProtKB-UniRule"/>
</dbReference>
<comment type="pathway">
    <text evidence="10">Amino-acid biosynthesis; glycine biosynthesis; glycine from L-serine: step 1/1.</text>
</comment>
<dbReference type="PANTHER" id="PTHR11680">
    <property type="entry name" value="SERINE HYDROXYMETHYLTRANSFERASE"/>
    <property type="match status" value="1"/>
</dbReference>
<dbReference type="KEGG" id="mfc:BRM9_2300"/>
<dbReference type="EMBL" id="LN734822">
    <property type="protein sequence ID" value="CEL25949.1"/>
    <property type="molecule type" value="Genomic_DNA"/>
</dbReference>
<evidence type="ECO:0000256" key="7">
    <source>
        <dbReference type="ARBA" id="ARBA00022679"/>
    </source>
</evidence>
<evidence type="ECO:0000256" key="11">
    <source>
        <dbReference type="PIRSR" id="PIRSR000412-50"/>
    </source>
</evidence>
<evidence type="ECO:0000256" key="6">
    <source>
        <dbReference type="ARBA" id="ARBA00022605"/>
    </source>
</evidence>
<keyword evidence="7 10" id="KW-0808">Transferase</keyword>
<dbReference type="STRING" id="2162.BRM9_2300"/>
<reference evidence="14" key="2">
    <citation type="submission" date="2014-09" db="EMBL/GenBank/DDBJ databases">
        <authorList>
            <person name="Bishop-Lilly K.A."/>
            <person name="Broomall S.M."/>
            <person name="Chain P.S."/>
            <person name="Chertkov O."/>
            <person name="Coyne S.R."/>
            <person name="Daligault H.E."/>
            <person name="Davenport K.W."/>
            <person name="Erkkila T."/>
            <person name="Frey K.G."/>
            <person name="Gibbons H.S."/>
            <person name="Gu W."/>
            <person name="Jaissle J."/>
            <person name="Johnson S.L."/>
            <person name="Koroleva G.I."/>
            <person name="Ladner J.T."/>
            <person name="Lo C.-C."/>
            <person name="Minogue T.D."/>
            <person name="Munk C."/>
            <person name="Palacios G.F."/>
            <person name="Redden C.L."/>
            <person name="Rosenzweig C.N."/>
            <person name="Scholz M.B."/>
            <person name="Teshima H."/>
            <person name="Xu Y."/>
        </authorList>
    </citation>
    <scope>NUCLEOTIDE SEQUENCE</scope>
    <source>
        <strain evidence="14">Mb9</strain>
    </source>
</reference>
<comment type="function">
    <text evidence="10">Catalyzes the reversible interconversion of serine and glycine with tetrahydromethanopterin (H4MPT) serving as the one-carbon carrier. Also exhibits a pteridine-independent aldolase activity toward beta-hydroxyamino acids, producing glycine and aldehydes, via a retro-aldol mechanism.</text>
</comment>
<dbReference type="InterPro" id="IPR015422">
    <property type="entry name" value="PyrdxlP-dep_Trfase_small"/>
</dbReference>
<dbReference type="OrthoDB" id="5821at2157"/>
<dbReference type="GO" id="GO:0035999">
    <property type="term" value="P:tetrahydrofolate interconversion"/>
    <property type="evidence" value="ECO:0007669"/>
    <property type="project" value="InterPro"/>
</dbReference>
<evidence type="ECO:0000256" key="10">
    <source>
        <dbReference type="HAMAP-Rule" id="MF_00051"/>
    </source>
</evidence>
<dbReference type="GeneID" id="26740568"/>
<keyword evidence="4 10" id="KW-0963">Cytoplasm</keyword>
<reference evidence="13" key="1">
    <citation type="submission" date="2013-12" db="EMBL/GenBank/DDBJ databases">
        <title>The complete genome sequence of Methanobacterium sp. BRM9.</title>
        <authorList>
            <consortium name="Pastoral Greenhouse Gas Research Consortium"/>
            <person name="Kelly W.J."/>
            <person name="Leahy S.C."/>
            <person name="Perry R."/>
            <person name="Li D."/>
            <person name="Altermann E."/>
            <person name="Lambie S.C."/>
            <person name="Attwood G.T."/>
        </authorList>
    </citation>
    <scope>NUCLEOTIDE SEQUENCE [LARGE SCALE GENOMIC DNA]</scope>
    <source>
        <strain evidence="13">BRM9</strain>
    </source>
</reference>
<keyword evidence="6 10" id="KW-0028">Amino-acid biosynthesis</keyword>
<comment type="caution">
    <text evidence="10">Lacks conserved residue(s) required for the propagation of feature annotation.</text>
</comment>
<comment type="similarity">
    <text evidence="2 10">Belongs to the SHMT family.</text>
</comment>
<comment type="subcellular location">
    <subcellularLocation>
        <location evidence="10">Cytoplasm</location>
    </subcellularLocation>
</comment>
<dbReference type="AlphaFoldDB" id="A0A089ZI25"/>
<dbReference type="NCBIfam" id="NF000586">
    <property type="entry name" value="PRK00011.1"/>
    <property type="match status" value="1"/>
</dbReference>
<dbReference type="GO" id="GO:0019264">
    <property type="term" value="P:glycine biosynthetic process from serine"/>
    <property type="evidence" value="ECO:0007669"/>
    <property type="project" value="UniProtKB-UniRule"/>
</dbReference>
<dbReference type="CDD" id="cd00378">
    <property type="entry name" value="SHMT"/>
    <property type="match status" value="1"/>
</dbReference>
<dbReference type="RefSeq" id="WP_048085816.1">
    <property type="nucleotide sequence ID" value="NZ_CP006933.1"/>
</dbReference>
<dbReference type="PROSITE" id="PS00096">
    <property type="entry name" value="SHMT"/>
    <property type="match status" value="1"/>
</dbReference>
<dbReference type="InterPro" id="IPR019798">
    <property type="entry name" value="Ser_HO-MeTrfase_PLP_BS"/>
</dbReference>
<sequence length="422" mass="46401">MSDNEKYAQEIKDITLKHHQWMKNSINLIASENITSISVREALATDLSHRYAEGLPCHRLYEGCQYIDEIENITIDLSKKLYHAEHANVQPISGVVANMASFFALADHNDGMMALEVPVGGHISHANVSAAGIRGLKVSPHPFDEEKMNIDADAMKKEIIASKPKIVLLGGSLFLFPHPVEEAREAADEVGAKVMYDGAHVLGLIAGGQFQDPLREGADLMAGSTHKTFPGPQGGIILCKKELKHQIDDAVFPGVVSNHHLHHLAALGIATAEMAEFGEAYAQQIIKNAKALAQNFHELGFKVLCEDLGFTESHQVAMDMSGIGKASKMAKDLEANNIILNKNLLPWDDVNRSDDPSGIRVGTQELTRRGLKESHMAEVAELIKKVVVEGKEVKDEVSEFISSFDTVHYAFRSDKAYDYIEF</sequence>
<evidence type="ECO:0000256" key="1">
    <source>
        <dbReference type="ARBA" id="ARBA00001933"/>
    </source>
</evidence>
<evidence type="ECO:0000313" key="14">
    <source>
        <dbReference type="EMBL" id="CEL25949.1"/>
    </source>
</evidence>
<dbReference type="PATRIC" id="fig|2162.10.peg.2408"/>
<proteinExistence type="inferred from homology"/>
<dbReference type="GO" id="GO:0005737">
    <property type="term" value="C:cytoplasm"/>
    <property type="evidence" value="ECO:0007669"/>
    <property type="project" value="UniProtKB-SubCell"/>
</dbReference>
<comment type="cofactor">
    <cofactor evidence="1 10 11">
        <name>pyridoxal 5'-phosphate</name>
        <dbReference type="ChEBI" id="CHEBI:597326"/>
    </cofactor>
</comment>
<organism evidence="13 15">
    <name type="scientific">Methanobacterium formicicum</name>
    <dbReference type="NCBI Taxonomy" id="2162"/>
    <lineage>
        <taxon>Archaea</taxon>
        <taxon>Methanobacteriati</taxon>
        <taxon>Methanobacteriota</taxon>
        <taxon>Methanomada group</taxon>
        <taxon>Methanobacteria</taxon>
        <taxon>Methanobacteriales</taxon>
        <taxon>Methanobacteriaceae</taxon>
        <taxon>Methanobacterium</taxon>
    </lineage>
</organism>
<dbReference type="GO" id="GO:0032259">
    <property type="term" value="P:methylation"/>
    <property type="evidence" value="ECO:0007669"/>
    <property type="project" value="UniProtKB-KW"/>
</dbReference>
<dbReference type="FunFam" id="3.40.640.10:FF:000101">
    <property type="entry name" value="Serine hydroxymethyltransferase"/>
    <property type="match status" value="1"/>
</dbReference>
<dbReference type="Proteomes" id="UP000062768">
    <property type="component" value="Chromosome I"/>
</dbReference>
<comment type="catalytic activity">
    <reaction evidence="9 10">
        <text>5,10-methylenetetrahydromethanopterin + glycine + H2O = 5,6,7,8-tetrahydromethanopterin + L-serine</text>
        <dbReference type="Rhea" id="RHEA:47104"/>
        <dbReference type="ChEBI" id="CHEBI:15377"/>
        <dbReference type="ChEBI" id="CHEBI:33384"/>
        <dbReference type="ChEBI" id="CHEBI:57305"/>
        <dbReference type="ChEBI" id="CHEBI:57818"/>
        <dbReference type="ChEBI" id="CHEBI:58103"/>
    </reaction>
</comment>
<evidence type="ECO:0000256" key="8">
    <source>
        <dbReference type="ARBA" id="ARBA00022898"/>
    </source>
</evidence>
<dbReference type="Gene3D" id="3.90.1150.10">
    <property type="entry name" value="Aspartate Aminotransferase, domain 1"/>
    <property type="match status" value="1"/>
</dbReference>
<evidence type="ECO:0000313" key="16">
    <source>
        <dbReference type="Proteomes" id="UP000062768"/>
    </source>
</evidence>
<keyword evidence="13" id="KW-0489">Methyltransferase</keyword>
<dbReference type="EMBL" id="CP006933">
    <property type="protein sequence ID" value="AIS33100.1"/>
    <property type="molecule type" value="Genomic_DNA"/>
</dbReference>
<feature type="domain" description="Serine hydroxymethyltransferase-like" evidence="12">
    <location>
        <begin position="7"/>
        <end position="383"/>
    </location>
</feature>
<dbReference type="GO" id="GO:0030170">
    <property type="term" value="F:pyridoxal phosphate binding"/>
    <property type="evidence" value="ECO:0007669"/>
    <property type="project" value="UniProtKB-UniRule"/>
</dbReference>
<dbReference type="Proteomes" id="UP000029661">
    <property type="component" value="Chromosome"/>
</dbReference>
<keyword evidence="16" id="KW-1185">Reference proteome</keyword>
<feature type="modified residue" description="N6-(pyridoxal phosphate)lysine" evidence="10 11">
    <location>
        <position position="227"/>
    </location>
</feature>
<feature type="binding site" evidence="10">
    <location>
        <begin position="121"/>
        <end position="123"/>
    </location>
    <ligand>
        <name>(6S)-5,6,7,8-tetrahydrofolate</name>
        <dbReference type="ChEBI" id="CHEBI:57453"/>
    </ligand>
</feature>
<keyword evidence="8 10" id="KW-0663">Pyridoxal phosphate</keyword>
<evidence type="ECO:0000313" key="13">
    <source>
        <dbReference type="EMBL" id="AIS33100.1"/>
    </source>
</evidence>
<evidence type="ECO:0000256" key="2">
    <source>
        <dbReference type="ARBA" id="ARBA00006376"/>
    </source>
</evidence>
<comment type="subunit">
    <text evidence="3 10">Homodimer.</text>
</comment>
<evidence type="ECO:0000256" key="5">
    <source>
        <dbReference type="ARBA" id="ARBA00022563"/>
    </source>
</evidence>